<sequence length="121" mass="13321">MTLTVALSPEDKVVLAYLISCSSTNFSNNHRKATHKTTNAAAATSSCAKVGGLFNCNCFRCYMNYWAKGDSLPNRQLIHKVIDAYEDNLLMQNKKDKSNRERSKGKSTRGSGSRLGGVEKV</sequence>
<proteinExistence type="predicted"/>
<organism evidence="2 3">
    <name type="scientific">Abeliophyllum distichum</name>
    <dbReference type="NCBI Taxonomy" id="126358"/>
    <lineage>
        <taxon>Eukaryota</taxon>
        <taxon>Viridiplantae</taxon>
        <taxon>Streptophyta</taxon>
        <taxon>Embryophyta</taxon>
        <taxon>Tracheophyta</taxon>
        <taxon>Spermatophyta</taxon>
        <taxon>Magnoliopsida</taxon>
        <taxon>eudicotyledons</taxon>
        <taxon>Gunneridae</taxon>
        <taxon>Pentapetalae</taxon>
        <taxon>asterids</taxon>
        <taxon>lamiids</taxon>
        <taxon>Lamiales</taxon>
        <taxon>Oleaceae</taxon>
        <taxon>Forsythieae</taxon>
        <taxon>Abeliophyllum</taxon>
    </lineage>
</organism>
<keyword evidence="3" id="KW-1185">Reference proteome</keyword>
<evidence type="ECO:0000313" key="2">
    <source>
        <dbReference type="EMBL" id="KAL2510595.1"/>
    </source>
</evidence>
<dbReference type="PANTHER" id="PTHR31903:SF6">
    <property type="entry name" value="F12F1.11-RELATED"/>
    <property type="match status" value="1"/>
</dbReference>
<dbReference type="PANTHER" id="PTHR31903">
    <property type="entry name" value="F12F1.11-RELATED"/>
    <property type="match status" value="1"/>
</dbReference>
<name>A0ABD1TD03_9LAMI</name>
<comment type="caution">
    <text evidence="2">The sequence shown here is derived from an EMBL/GenBank/DDBJ whole genome shotgun (WGS) entry which is preliminary data.</text>
</comment>
<dbReference type="AlphaFoldDB" id="A0ABD1TD03"/>
<dbReference type="EMBL" id="JBFOLK010000005">
    <property type="protein sequence ID" value="KAL2510595.1"/>
    <property type="molecule type" value="Genomic_DNA"/>
</dbReference>
<accession>A0ABD1TD03</accession>
<evidence type="ECO:0000256" key="1">
    <source>
        <dbReference type="SAM" id="MobiDB-lite"/>
    </source>
</evidence>
<feature type="region of interest" description="Disordered" evidence="1">
    <location>
        <begin position="92"/>
        <end position="121"/>
    </location>
</feature>
<feature type="compositionally biased region" description="Basic and acidic residues" evidence="1">
    <location>
        <begin position="93"/>
        <end position="104"/>
    </location>
</feature>
<protein>
    <submittedName>
        <fullName evidence="2">Uncharacterized protein</fullName>
    </submittedName>
</protein>
<evidence type="ECO:0000313" key="3">
    <source>
        <dbReference type="Proteomes" id="UP001604336"/>
    </source>
</evidence>
<reference evidence="3" key="1">
    <citation type="submission" date="2024-07" db="EMBL/GenBank/DDBJ databases">
        <title>Two chromosome-level genome assemblies of Korean endemic species Abeliophyllum distichum and Forsythia ovata (Oleaceae).</title>
        <authorList>
            <person name="Jang H."/>
        </authorList>
    </citation>
    <scope>NUCLEOTIDE SEQUENCE [LARGE SCALE GENOMIC DNA]</scope>
</reference>
<gene>
    <name evidence="2" type="ORF">Adt_16195</name>
</gene>
<dbReference type="Proteomes" id="UP001604336">
    <property type="component" value="Unassembled WGS sequence"/>
</dbReference>